<feature type="region of interest" description="Disordered" evidence="1">
    <location>
        <begin position="68"/>
        <end position="110"/>
    </location>
</feature>
<feature type="non-terminal residue" evidence="2">
    <location>
        <position position="1"/>
    </location>
</feature>
<feature type="region of interest" description="Disordered" evidence="1">
    <location>
        <begin position="1"/>
        <end position="33"/>
    </location>
</feature>
<organism evidence="2">
    <name type="scientific">marine sediment metagenome</name>
    <dbReference type="NCBI Taxonomy" id="412755"/>
    <lineage>
        <taxon>unclassified sequences</taxon>
        <taxon>metagenomes</taxon>
        <taxon>ecological metagenomes</taxon>
    </lineage>
</organism>
<protein>
    <submittedName>
        <fullName evidence="2">Uncharacterized protein</fullName>
    </submittedName>
</protein>
<accession>A0A0F9BPH1</accession>
<sequence length="110" mass="12174">HTGTLDKEVPPEVVRRSDRVRPERSIGPGREPHLHGARRLVIDDAETWCCRLDAQAPVVLIGTGPHAPDEIVHASTPPLRGLPEPRRASGPCLPQQSTRPIDIRHRRASK</sequence>
<name>A0A0F9BPH1_9ZZZZ</name>
<evidence type="ECO:0000313" key="2">
    <source>
        <dbReference type="EMBL" id="KKK86291.1"/>
    </source>
</evidence>
<proteinExistence type="predicted"/>
<evidence type="ECO:0000256" key="1">
    <source>
        <dbReference type="SAM" id="MobiDB-lite"/>
    </source>
</evidence>
<gene>
    <name evidence="2" type="ORF">LCGC14_2764730</name>
</gene>
<reference evidence="2" key="1">
    <citation type="journal article" date="2015" name="Nature">
        <title>Complex archaea that bridge the gap between prokaryotes and eukaryotes.</title>
        <authorList>
            <person name="Spang A."/>
            <person name="Saw J.H."/>
            <person name="Jorgensen S.L."/>
            <person name="Zaremba-Niedzwiedzka K."/>
            <person name="Martijn J."/>
            <person name="Lind A.E."/>
            <person name="van Eijk R."/>
            <person name="Schleper C."/>
            <person name="Guy L."/>
            <person name="Ettema T.J."/>
        </authorList>
    </citation>
    <scope>NUCLEOTIDE SEQUENCE</scope>
</reference>
<comment type="caution">
    <text evidence="2">The sequence shown here is derived from an EMBL/GenBank/DDBJ whole genome shotgun (WGS) entry which is preliminary data.</text>
</comment>
<dbReference type="EMBL" id="LAZR01050913">
    <property type="protein sequence ID" value="KKK86291.1"/>
    <property type="molecule type" value="Genomic_DNA"/>
</dbReference>
<dbReference type="AlphaFoldDB" id="A0A0F9BPH1"/>